<keyword evidence="2" id="KW-0812">Transmembrane</keyword>
<name>A0AB33ILC5_9BACT</name>
<evidence type="ECO:0000256" key="2">
    <source>
        <dbReference type="SAM" id="Phobius"/>
    </source>
</evidence>
<reference evidence="4" key="1">
    <citation type="submission" date="2024-07" db="EMBL/GenBank/DDBJ databases">
        <title>Complete genome sequence of Prevotella sp. YM-2024 GTC17253.</title>
        <authorList>
            <person name="Hayashi M."/>
            <person name="Muto Y."/>
            <person name="Tanaka K."/>
            <person name="Niwa H."/>
        </authorList>
    </citation>
    <scope>NUCLEOTIDE SEQUENCE</scope>
    <source>
        <strain evidence="4">GTC17253</strain>
    </source>
</reference>
<dbReference type="AlphaFoldDB" id="A0AB33ILC5"/>
<evidence type="ECO:0000256" key="1">
    <source>
        <dbReference type="SAM" id="MobiDB-lite"/>
    </source>
</evidence>
<feature type="transmembrane region" description="Helical" evidence="2">
    <location>
        <begin position="57"/>
        <end position="74"/>
    </location>
</feature>
<proteinExistence type="predicted"/>
<feature type="domain" description="Outer membrane protein beta-barrel" evidence="3">
    <location>
        <begin position="214"/>
        <end position="365"/>
    </location>
</feature>
<keyword evidence="2" id="KW-0472">Membrane</keyword>
<keyword evidence="2" id="KW-1133">Transmembrane helix</keyword>
<dbReference type="Pfam" id="PF13568">
    <property type="entry name" value="OMP_b-brl_2"/>
    <property type="match status" value="1"/>
</dbReference>
<protein>
    <submittedName>
        <fullName evidence="4">Outer membrane beta-barrel protein</fullName>
    </submittedName>
</protein>
<feature type="region of interest" description="Disordered" evidence="1">
    <location>
        <begin position="140"/>
        <end position="159"/>
    </location>
</feature>
<dbReference type="SUPFAM" id="SSF56925">
    <property type="entry name" value="OMPA-like"/>
    <property type="match status" value="1"/>
</dbReference>
<gene>
    <name evidence="4" type="ORF">GTC17253_01390</name>
</gene>
<dbReference type="InterPro" id="IPR025665">
    <property type="entry name" value="Beta-barrel_OMP_2"/>
</dbReference>
<dbReference type="EMBL" id="AP035785">
    <property type="protein sequence ID" value="BFO70173.1"/>
    <property type="molecule type" value="Genomic_DNA"/>
</dbReference>
<dbReference type="InterPro" id="IPR011250">
    <property type="entry name" value="OMP/PagP_B-barrel"/>
</dbReference>
<accession>A0AB33ILC5</accession>
<organism evidence="4">
    <name type="scientific">Prevotella sp. GTC17253</name>
    <dbReference type="NCBI Taxonomy" id="3236793"/>
    <lineage>
        <taxon>Bacteria</taxon>
        <taxon>Pseudomonadati</taxon>
        <taxon>Bacteroidota</taxon>
        <taxon>Bacteroidia</taxon>
        <taxon>Bacteroidales</taxon>
        <taxon>Prevotellaceae</taxon>
        <taxon>Prevotella</taxon>
    </lineage>
</organism>
<evidence type="ECO:0000259" key="3">
    <source>
        <dbReference type="Pfam" id="PF13568"/>
    </source>
</evidence>
<evidence type="ECO:0000313" key="4">
    <source>
        <dbReference type="EMBL" id="BFO70173.1"/>
    </source>
</evidence>
<sequence length="402" mass="44462">MSNEWTKTLRDKMEHYEETAPQGLFDDVMDRLEVLEQSAAPVSVEEKVMPNRTGRKATVVTLMMGAAAVGLVLLTNTSVNNVAPVIKPNAPLASIQEQETPTKQYINTEKHGQASQMKRVEEGAMVAEVAEQADMAVLPGQQEEPSEKMEEELPVPEKPKRAISARPREERLLASANDRRTVRRGLRFGLSLGGVPNVSSLTNLGHAELDYSATYGVPTLVAVDYVPVGQNEISKKAHHHQPLTAGVTVAVPLTTRLSIETGLMYSYHSSTIAYSMGSVSYDRSQQLHFVGIPVDFNYSLWQNRKLNVYAAAGGRAEKLVSGRQEDGEDRKGETSYKKVKMDQLQWSLSGRVGMEYKLSPKLGLYVEPGVGYHFDNGSDVQTIYNDCPMTFELKAGIRFNTR</sequence>